<protein>
    <recommendedName>
        <fullName evidence="1">Reverse transcriptase zinc-binding domain-containing protein</fullName>
    </recommendedName>
</protein>
<evidence type="ECO:0000313" key="3">
    <source>
        <dbReference type="Proteomes" id="UP001341840"/>
    </source>
</evidence>
<dbReference type="EMBL" id="JASCZI010030272">
    <property type="protein sequence ID" value="MED6120365.1"/>
    <property type="molecule type" value="Genomic_DNA"/>
</dbReference>
<dbReference type="InterPro" id="IPR026960">
    <property type="entry name" value="RVT-Znf"/>
</dbReference>
<dbReference type="Proteomes" id="UP001341840">
    <property type="component" value="Unassembled WGS sequence"/>
</dbReference>
<feature type="domain" description="Reverse transcriptase zinc-binding" evidence="1">
    <location>
        <begin position="11"/>
        <end position="68"/>
    </location>
</feature>
<organism evidence="2 3">
    <name type="scientific">Stylosanthes scabra</name>
    <dbReference type="NCBI Taxonomy" id="79078"/>
    <lineage>
        <taxon>Eukaryota</taxon>
        <taxon>Viridiplantae</taxon>
        <taxon>Streptophyta</taxon>
        <taxon>Embryophyta</taxon>
        <taxon>Tracheophyta</taxon>
        <taxon>Spermatophyta</taxon>
        <taxon>Magnoliopsida</taxon>
        <taxon>eudicotyledons</taxon>
        <taxon>Gunneridae</taxon>
        <taxon>Pentapetalae</taxon>
        <taxon>rosids</taxon>
        <taxon>fabids</taxon>
        <taxon>Fabales</taxon>
        <taxon>Fabaceae</taxon>
        <taxon>Papilionoideae</taxon>
        <taxon>50 kb inversion clade</taxon>
        <taxon>dalbergioids sensu lato</taxon>
        <taxon>Dalbergieae</taxon>
        <taxon>Pterocarpus clade</taxon>
        <taxon>Stylosanthes</taxon>
    </lineage>
</organism>
<evidence type="ECO:0000313" key="2">
    <source>
        <dbReference type="EMBL" id="MED6120365.1"/>
    </source>
</evidence>
<gene>
    <name evidence="2" type="ORF">PIB30_020200</name>
</gene>
<sequence length="83" mass="9109">MGLKLGPPTMNHVFENIWCGLVPPRVEMLSWMAILGGMNTKSVLVRKNIIHQGGDTCVLCGTESETVAMILEIGLNHGLTRNY</sequence>
<dbReference type="Pfam" id="PF13966">
    <property type="entry name" value="zf-RVT"/>
    <property type="match status" value="1"/>
</dbReference>
<comment type="caution">
    <text evidence="2">The sequence shown here is derived from an EMBL/GenBank/DDBJ whole genome shotgun (WGS) entry which is preliminary data.</text>
</comment>
<keyword evidence="3" id="KW-1185">Reference proteome</keyword>
<accession>A0ABU6R8Q5</accession>
<evidence type="ECO:0000259" key="1">
    <source>
        <dbReference type="Pfam" id="PF13966"/>
    </source>
</evidence>
<reference evidence="2 3" key="1">
    <citation type="journal article" date="2023" name="Plants (Basel)">
        <title>Bridging the Gap: Combining Genomics and Transcriptomics Approaches to Understand Stylosanthes scabra, an Orphan Legume from the Brazilian Caatinga.</title>
        <authorList>
            <person name="Ferreira-Neto J.R.C."/>
            <person name="da Silva M.D."/>
            <person name="Binneck E."/>
            <person name="de Melo N.F."/>
            <person name="da Silva R.H."/>
            <person name="de Melo A.L.T.M."/>
            <person name="Pandolfi V."/>
            <person name="Bustamante F.O."/>
            <person name="Brasileiro-Vidal A.C."/>
            <person name="Benko-Iseppon A.M."/>
        </authorList>
    </citation>
    <scope>NUCLEOTIDE SEQUENCE [LARGE SCALE GENOMIC DNA]</scope>
    <source>
        <tissue evidence="2">Leaves</tissue>
    </source>
</reference>
<name>A0ABU6R8Q5_9FABA</name>
<proteinExistence type="predicted"/>